<evidence type="ECO:0000259" key="1">
    <source>
        <dbReference type="PROSITE" id="PS50125"/>
    </source>
</evidence>
<dbReference type="RefSeq" id="WP_116625647.1">
    <property type="nucleotide sequence ID" value="NZ_QURN01000021.1"/>
</dbReference>
<dbReference type="PANTHER" id="PTHR43081">
    <property type="entry name" value="ADENYLATE CYCLASE, TERMINAL-DIFFERENTIATION SPECIFIC-RELATED"/>
    <property type="match status" value="1"/>
</dbReference>
<dbReference type="Gene3D" id="3.30.70.1230">
    <property type="entry name" value="Nucleotide cyclase"/>
    <property type="match status" value="1"/>
</dbReference>
<dbReference type="GO" id="GO:0006171">
    <property type="term" value="P:cAMP biosynthetic process"/>
    <property type="evidence" value="ECO:0007669"/>
    <property type="project" value="TreeGrafter"/>
</dbReference>
<evidence type="ECO:0000313" key="2">
    <source>
        <dbReference type="EMBL" id="RFC63946.1"/>
    </source>
</evidence>
<dbReference type="InterPro" id="IPR050697">
    <property type="entry name" value="Adenylyl/Guanylyl_Cyclase_3/4"/>
</dbReference>
<dbReference type="PANTHER" id="PTHR43081:SF11">
    <property type="entry name" value="BLR2264 PROTEIN"/>
    <property type="match status" value="1"/>
</dbReference>
<dbReference type="AlphaFoldDB" id="A0A371X3Z3"/>
<protein>
    <submittedName>
        <fullName evidence="2">Adenylate/guanylate cyclase domain-containing protein</fullName>
    </submittedName>
</protein>
<dbReference type="GO" id="GO:0035556">
    <property type="term" value="P:intracellular signal transduction"/>
    <property type="evidence" value="ECO:0007669"/>
    <property type="project" value="InterPro"/>
</dbReference>
<dbReference type="CDD" id="cd07302">
    <property type="entry name" value="CHD"/>
    <property type="match status" value="1"/>
</dbReference>
<comment type="caution">
    <text evidence="2">The sequence shown here is derived from an EMBL/GenBank/DDBJ whole genome shotgun (WGS) entry which is preliminary data.</text>
</comment>
<dbReference type="Proteomes" id="UP000262379">
    <property type="component" value="Unassembled WGS sequence"/>
</dbReference>
<dbReference type="Pfam" id="PF00211">
    <property type="entry name" value="Guanylate_cyc"/>
    <property type="match status" value="1"/>
</dbReference>
<gene>
    <name evidence="2" type="ORF">DY251_19880</name>
</gene>
<organism evidence="2 3">
    <name type="scientific">Mesorhizobium denitrificans</name>
    <dbReference type="NCBI Taxonomy" id="2294114"/>
    <lineage>
        <taxon>Bacteria</taxon>
        <taxon>Pseudomonadati</taxon>
        <taxon>Pseudomonadota</taxon>
        <taxon>Alphaproteobacteria</taxon>
        <taxon>Hyphomicrobiales</taxon>
        <taxon>Phyllobacteriaceae</taxon>
        <taxon>Mesorhizobium</taxon>
    </lineage>
</organism>
<dbReference type="SUPFAM" id="SSF55073">
    <property type="entry name" value="Nucleotide cyclase"/>
    <property type="match status" value="1"/>
</dbReference>
<dbReference type="EMBL" id="QURN01000021">
    <property type="protein sequence ID" value="RFC63946.1"/>
    <property type="molecule type" value="Genomic_DNA"/>
</dbReference>
<feature type="domain" description="Guanylate cyclase" evidence="1">
    <location>
        <begin position="220"/>
        <end position="355"/>
    </location>
</feature>
<dbReference type="GO" id="GO:0004016">
    <property type="term" value="F:adenylate cyclase activity"/>
    <property type="evidence" value="ECO:0007669"/>
    <property type="project" value="UniProtKB-ARBA"/>
</dbReference>
<evidence type="ECO:0000313" key="3">
    <source>
        <dbReference type="Proteomes" id="UP000262379"/>
    </source>
</evidence>
<accession>A0A371X3Z3</accession>
<proteinExistence type="predicted"/>
<dbReference type="InterPro" id="IPR001054">
    <property type="entry name" value="A/G_cyclase"/>
</dbReference>
<dbReference type="PROSITE" id="PS50125">
    <property type="entry name" value="GUANYLATE_CYCLASE_2"/>
    <property type="match status" value="1"/>
</dbReference>
<reference evidence="3" key="1">
    <citation type="submission" date="2018-08" db="EMBL/GenBank/DDBJ databases">
        <authorList>
            <person name="Im W.T."/>
        </authorList>
    </citation>
    <scope>NUCLEOTIDE SEQUENCE [LARGE SCALE GENOMIC DNA]</scope>
    <source>
        <strain evidence="3">LA-28</strain>
    </source>
</reference>
<keyword evidence="3" id="KW-1185">Reference proteome</keyword>
<dbReference type="InterPro" id="IPR029787">
    <property type="entry name" value="Nucleotide_cyclase"/>
</dbReference>
<name>A0A371X3Z3_9HYPH</name>
<dbReference type="SMART" id="SM00044">
    <property type="entry name" value="CYCc"/>
    <property type="match status" value="1"/>
</dbReference>
<sequence>MSSSTNEISRIMLDRVTDWLTKASLRGESLETIVRGFCDRLAATGMPLLRAHMSFSMLHPLYDALGFTWVRGQPMEVEGYRKGVDGASARFLASPYYYLFSNNLEHLRRRIDPDIQYEFPVLEDLKEMGATDYLAFRHSFDSTEERGMIGSWATDYPTGFSDEMIGELLRLQSHLAMACKMAVLSKLADNMMSTYLGDEAGRRVLNGKIKRGEGDTIRAALVIADMRGSTMLAETAGREVYIDTLNQFFDALATPFNRAGGQILSFLGDGFLALFPCERHREPSEEACRSALMAARQAVARMDALNARRQANGQQQIGFGIGLNVGNVMFGNVGLSDRLTFSVFGSAVNEADRLQSLTKKYPNRLIASRDFANYCGGEGWQTLGKEKLAGIRNKVTVLTPEIGSIEDYVEDGAAYEPLDHMSDAERLIMLHREPEKTSGEGKKFQ</sequence>